<proteinExistence type="predicted"/>
<comment type="caution">
    <text evidence="2">The sequence shown here is derived from an EMBL/GenBank/DDBJ whole genome shotgun (WGS) entry which is preliminary data.</text>
</comment>
<reference evidence="2 3" key="1">
    <citation type="journal article" date="2014" name="Genome Announc.">
        <title>Draft genome sequence of Sclerotinia borealis, a psychrophilic plant pathogenic fungus.</title>
        <authorList>
            <person name="Mardanov A.V."/>
            <person name="Beletsky A.V."/>
            <person name="Kadnikov V.V."/>
            <person name="Ignatov A.N."/>
            <person name="Ravin N.V."/>
        </authorList>
    </citation>
    <scope>NUCLEOTIDE SEQUENCE [LARGE SCALE GENOMIC DNA]</scope>
    <source>
        <strain evidence="3">F-4157</strain>
    </source>
</reference>
<evidence type="ECO:0000313" key="3">
    <source>
        <dbReference type="Proteomes" id="UP000019487"/>
    </source>
</evidence>
<protein>
    <submittedName>
        <fullName evidence="2">Uncharacterized protein</fullName>
    </submittedName>
</protein>
<dbReference type="EMBL" id="AYSA01000235">
    <property type="protein sequence ID" value="ESZ94617.1"/>
    <property type="molecule type" value="Genomic_DNA"/>
</dbReference>
<dbReference type="AlphaFoldDB" id="W9CCX1"/>
<evidence type="ECO:0000313" key="2">
    <source>
        <dbReference type="EMBL" id="ESZ94617.1"/>
    </source>
</evidence>
<evidence type="ECO:0000256" key="1">
    <source>
        <dbReference type="SAM" id="MobiDB-lite"/>
    </source>
</evidence>
<sequence length="68" mass="7397">MSQIVVRSIKVHHSEKGKDNEGTNDIVEQMLDSPDLSENDKKAPQLALEARTLVGAGTEPSSCPIPRK</sequence>
<accession>W9CCX1</accession>
<feature type="region of interest" description="Disordered" evidence="1">
    <location>
        <begin position="1"/>
        <end position="24"/>
    </location>
</feature>
<dbReference type="HOGENOM" id="CLU_2795405_0_0_1"/>
<organism evidence="2 3">
    <name type="scientific">Sclerotinia borealis (strain F-4128)</name>
    <dbReference type="NCBI Taxonomy" id="1432307"/>
    <lineage>
        <taxon>Eukaryota</taxon>
        <taxon>Fungi</taxon>
        <taxon>Dikarya</taxon>
        <taxon>Ascomycota</taxon>
        <taxon>Pezizomycotina</taxon>
        <taxon>Leotiomycetes</taxon>
        <taxon>Helotiales</taxon>
        <taxon>Sclerotiniaceae</taxon>
        <taxon>Sclerotinia</taxon>
    </lineage>
</organism>
<name>W9CCX1_SCLBF</name>
<feature type="compositionally biased region" description="Basic and acidic residues" evidence="1">
    <location>
        <begin position="12"/>
        <end position="21"/>
    </location>
</feature>
<gene>
    <name evidence="2" type="ORF">SBOR_5028</name>
</gene>
<dbReference type="Proteomes" id="UP000019487">
    <property type="component" value="Unassembled WGS sequence"/>
</dbReference>
<keyword evidence="3" id="KW-1185">Reference proteome</keyword>